<feature type="compositionally biased region" description="Polar residues" evidence="10">
    <location>
        <begin position="377"/>
        <end position="386"/>
    </location>
</feature>
<accession>A0A1X2IQI5</accession>
<evidence type="ECO:0000313" key="13">
    <source>
        <dbReference type="Proteomes" id="UP000193560"/>
    </source>
</evidence>
<evidence type="ECO:0000256" key="10">
    <source>
        <dbReference type="SAM" id="MobiDB-lite"/>
    </source>
</evidence>
<name>A0A1X2IQI5_9FUNG</name>
<dbReference type="STRING" id="90262.A0A1X2IQI5"/>
<evidence type="ECO:0000256" key="4">
    <source>
        <dbReference type="ARBA" id="ARBA00022777"/>
    </source>
</evidence>
<dbReference type="Gene3D" id="3.30.200.20">
    <property type="entry name" value="Phosphorylase Kinase, domain 1"/>
    <property type="match status" value="1"/>
</dbReference>
<dbReference type="AlphaFoldDB" id="A0A1X2IQI5"/>
<dbReference type="PROSITE" id="PS50011">
    <property type="entry name" value="PROTEIN_KINASE_DOM"/>
    <property type="match status" value="1"/>
</dbReference>
<dbReference type="EMBL" id="MCGE01000006">
    <property type="protein sequence ID" value="ORZ20563.1"/>
    <property type="molecule type" value="Genomic_DNA"/>
</dbReference>
<feature type="active site" description="Proton acceptor" evidence="6">
    <location>
        <position position="191"/>
    </location>
</feature>
<keyword evidence="3 7" id="KW-0547">Nucleotide-binding</keyword>
<dbReference type="PROSITE" id="PS00108">
    <property type="entry name" value="PROTEIN_KINASE_ST"/>
    <property type="match status" value="1"/>
</dbReference>
<evidence type="ECO:0000256" key="1">
    <source>
        <dbReference type="ARBA" id="ARBA00022527"/>
    </source>
</evidence>
<sequence>MIDSIRNLFKNKKSSKLTLEEAQEANAAATKFLKEQVCKKPGLPIYEGLERFELLEKIGDGAFSNVFKARDLQTGKLVAIKVAQKQELNVKDSSHLHPSLKKRTKATERANILKEVQIMRCVDHPNIVKLVHFSESNDYYYLVLELCQGGELFHQIVKLTYFSEDLARHVISQVADGVRYLHEECGVVHRDIKPENILIDPIPIRPSKQKKMIYLDDEEDKEDEGEFVHGIGGGGIGKVKLADFGLSKIVWETKTKTPCGTLSYTAPEMMMDQHYSKSVDMWALGCVLYTMLCGFPPFYDESIRALQQKVVKGEYTFLSPWWDPISSSAKDLVSHLLCVDPKERYTIDEFFAHSWIQQGMKEIDTTTTTKRFRKTNPRSQADTGASAQRRGGALNKDNHDHPLLHHSTFGGSGSCNKNSASLDEEKEVKDEWKPLRTPANNNKRHDLFTPGIASLKEVLDITYAVQRMGEESPQLQSSDAIPWVEGDGDDDDGNDTKQQQQQHLTITGGSDNFTSSSTSTSHSSSPSTTDGLSDELMTKAEQLALGGKGFAHAPTTTTTATTLMSVTAVRSKQHHYHQQLSTLTSQRKKPLFTLNLDHATLLKNRRLAPPSPPIPSM</sequence>
<keyword evidence="1" id="KW-0723">Serine/threonine-protein kinase</keyword>
<feature type="region of interest" description="Disordered" evidence="10">
    <location>
        <begin position="366"/>
        <end position="446"/>
    </location>
</feature>
<feature type="domain" description="Protein kinase" evidence="11">
    <location>
        <begin position="52"/>
        <end position="356"/>
    </location>
</feature>
<keyword evidence="2" id="KW-0808">Transferase</keyword>
<dbReference type="Proteomes" id="UP000193560">
    <property type="component" value="Unassembled WGS sequence"/>
</dbReference>
<dbReference type="GO" id="GO:0004674">
    <property type="term" value="F:protein serine/threonine kinase activity"/>
    <property type="evidence" value="ECO:0007669"/>
    <property type="project" value="UniProtKB-KW"/>
</dbReference>
<comment type="caution">
    <text evidence="12">The sequence shown here is derived from an EMBL/GenBank/DDBJ whole genome shotgun (WGS) entry which is preliminary data.</text>
</comment>
<evidence type="ECO:0000256" key="7">
    <source>
        <dbReference type="PIRSR" id="PIRSR630616-2"/>
    </source>
</evidence>
<feature type="region of interest" description="Disordered" evidence="10">
    <location>
        <begin position="469"/>
        <end position="532"/>
    </location>
</feature>
<dbReference type="InterPro" id="IPR008271">
    <property type="entry name" value="Ser/Thr_kinase_AS"/>
</dbReference>
<evidence type="ECO:0000256" key="2">
    <source>
        <dbReference type="ARBA" id="ARBA00022679"/>
    </source>
</evidence>
<dbReference type="InterPro" id="IPR011009">
    <property type="entry name" value="Kinase-like_dom_sf"/>
</dbReference>
<evidence type="ECO:0000313" key="12">
    <source>
        <dbReference type="EMBL" id="ORZ20563.1"/>
    </source>
</evidence>
<evidence type="ECO:0000256" key="9">
    <source>
        <dbReference type="PROSITE-ProRule" id="PRU10141"/>
    </source>
</evidence>
<dbReference type="InterPro" id="IPR000719">
    <property type="entry name" value="Prot_kinase_dom"/>
</dbReference>
<dbReference type="InterPro" id="IPR030616">
    <property type="entry name" value="Aur-like"/>
</dbReference>
<proteinExistence type="predicted"/>
<dbReference type="OrthoDB" id="1738954at2759"/>
<protein>
    <submittedName>
        <fullName evidence="12">Kinase-like domain-containing protein</fullName>
    </submittedName>
</protein>
<feature type="binding site" evidence="7 9">
    <location>
        <position position="81"/>
    </location>
    <ligand>
        <name>ATP</name>
        <dbReference type="ChEBI" id="CHEBI:30616"/>
    </ligand>
</feature>
<dbReference type="GO" id="GO:0005524">
    <property type="term" value="F:ATP binding"/>
    <property type="evidence" value="ECO:0007669"/>
    <property type="project" value="UniProtKB-UniRule"/>
</dbReference>
<reference evidence="12 13" key="1">
    <citation type="submission" date="2016-07" db="EMBL/GenBank/DDBJ databases">
        <title>Pervasive Adenine N6-methylation of Active Genes in Fungi.</title>
        <authorList>
            <consortium name="DOE Joint Genome Institute"/>
            <person name="Mondo S.J."/>
            <person name="Dannebaum R.O."/>
            <person name="Kuo R.C."/>
            <person name="Labutti K."/>
            <person name="Haridas S."/>
            <person name="Kuo A."/>
            <person name="Salamov A."/>
            <person name="Ahrendt S.R."/>
            <person name="Lipzen A."/>
            <person name="Sullivan W."/>
            <person name="Andreopoulos W.B."/>
            <person name="Clum A."/>
            <person name="Lindquist E."/>
            <person name="Daum C."/>
            <person name="Ramamoorthy G.K."/>
            <person name="Gryganskyi A."/>
            <person name="Culley D."/>
            <person name="Magnuson J.K."/>
            <person name="James T.Y."/>
            <person name="O'Malley M.A."/>
            <person name="Stajich J.E."/>
            <person name="Spatafora J.W."/>
            <person name="Visel A."/>
            <person name="Grigoriev I.V."/>
        </authorList>
    </citation>
    <scope>NUCLEOTIDE SEQUENCE [LARGE SCALE GENOMIC DNA]</scope>
    <source>
        <strain evidence="12 13">NRRL 1336</strain>
    </source>
</reference>
<dbReference type="Pfam" id="PF00069">
    <property type="entry name" value="Pkinase"/>
    <property type="match status" value="1"/>
</dbReference>
<feature type="cross-link" description="Glycyl lysine isopeptide (Lys-Gly) (interchain with G-Cter in SUMO2)" evidence="8">
    <location>
        <position position="193"/>
    </location>
</feature>
<dbReference type="PROSITE" id="PS00107">
    <property type="entry name" value="PROTEIN_KINASE_ATP"/>
    <property type="match status" value="1"/>
</dbReference>
<dbReference type="InterPro" id="IPR017441">
    <property type="entry name" value="Protein_kinase_ATP_BS"/>
</dbReference>
<evidence type="ECO:0000256" key="3">
    <source>
        <dbReference type="ARBA" id="ARBA00022741"/>
    </source>
</evidence>
<evidence type="ECO:0000256" key="5">
    <source>
        <dbReference type="ARBA" id="ARBA00022840"/>
    </source>
</evidence>
<evidence type="ECO:0000256" key="8">
    <source>
        <dbReference type="PIRSR" id="PIRSR630616-3"/>
    </source>
</evidence>
<feature type="binding site" evidence="7">
    <location>
        <begin position="195"/>
        <end position="196"/>
    </location>
    <ligand>
        <name>ATP</name>
        <dbReference type="ChEBI" id="CHEBI:30616"/>
    </ligand>
</feature>
<dbReference type="SUPFAM" id="SSF56112">
    <property type="entry name" value="Protein kinase-like (PK-like)"/>
    <property type="match status" value="1"/>
</dbReference>
<dbReference type="SMART" id="SM00220">
    <property type="entry name" value="S_TKc"/>
    <property type="match status" value="1"/>
</dbReference>
<keyword evidence="4 12" id="KW-0418">Kinase</keyword>
<keyword evidence="13" id="KW-1185">Reference proteome</keyword>
<dbReference type="FunFam" id="3.30.200.20:FF:000425">
    <property type="entry name" value="Putative calcium/calmodulin-dependent protein kinase"/>
    <property type="match status" value="1"/>
</dbReference>
<dbReference type="PANTHER" id="PTHR24350">
    <property type="entry name" value="SERINE/THREONINE-PROTEIN KINASE IAL-RELATED"/>
    <property type="match status" value="1"/>
</dbReference>
<feature type="compositionally biased region" description="Low complexity" evidence="10">
    <location>
        <begin position="496"/>
        <end position="531"/>
    </location>
</feature>
<feature type="binding site" evidence="7">
    <location>
        <position position="243"/>
    </location>
    <ligand>
        <name>ATP</name>
        <dbReference type="ChEBI" id="CHEBI:30616"/>
    </ligand>
</feature>
<keyword evidence="5 7" id="KW-0067">ATP-binding</keyword>
<organism evidence="12 13">
    <name type="scientific">Absidia repens</name>
    <dbReference type="NCBI Taxonomy" id="90262"/>
    <lineage>
        <taxon>Eukaryota</taxon>
        <taxon>Fungi</taxon>
        <taxon>Fungi incertae sedis</taxon>
        <taxon>Mucoromycota</taxon>
        <taxon>Mucoromycotina</taxon>
        <taxon>Mucoromycetes</taxon>
        <taxon>Mucorales</taxon>
        <taxon>Cunninghamellaceae</taxon>
        <taxon>Absidia</taxon>
    </lineage>
</organism>
<evidence type="ECO:0000256" key="6">
    <source>
        <dbReference type="PIRSR" id="PIRSR630616-1"/>
    </source>
</evidence>
<dbReference type="Gene3D" id="1.10.510.10">
    <property type="entry name" value="Transferase(Phosphotransferase) domain 1"/>
    <property type="match status" value="1"/>
</dbReference>
<gene>
    <name evidence="12" type="ORF">BCR42DRAFT_409044</name>
</gene>
<evidence type="ECO:0000259" key="11">
    <source>
        <dbReference type="PROSITE" id="PS50011"/>
    </source>
</evidence>